<dbReference type="InterPro" id="IPR013087">
    <property type="entry name" value="Znf_C2H2_type"/>
</dbReference>
<keyword evidence="14" id="KW-1185">Reference proteome</keyword>
<dbReference type="GO" id="GO:0005737">
    <property type="term" value="C:cytoplasm"/>
    <property type="evidence" value="ECO:0007669"/>
    <property type="project" value="UniProtKB-SubCell"/>
</dbReference>
<dbReference type="KEGG" id="hro:HELRODRAFT_70596"/>
<evidence type="ECO:0000256" key="3">
    <source>
        <dbReference type="ARBA" id="ARBA00022490"/>
    </source>
</evidence>
<dbReference type="GO" id="GO:0042254">
    <property type="term" value="P:ribosome biogenesis"/>
    <property type="evidence" value="ECO:0007669"/>
    <property type="project" value="UniProtKB-KW"/>
</dbReference>
<dbReference type="Gene3D" id="3.30.160.60">
    <property type="entry name" value="Classic Zinc Finger"/>
    <property type="match status" value="1"/>
</dbReference>
<dbReference type="FunFam" id="3.30.160.60:FF:000299">
    <property type="entry name" value="Zinc finger protein 593"/>
    <property type="match status" value="1"/>
</dbReference>
<reference evidence="13" key="3">
    <citation type="submission" date="2015-06" db="UniProtKB">
        <authorList>
            <consortium name="EnsemblMetazoa"/>
        </authorList>
    </citation>
    <scope>IDENTIFICATION</scope>
</reference>
<dbReference type="CTD" id="20214489"/>
<evidence type="ECO:0000256" key="7">
    <source>
        <dbReference type="ARBA" id="ARBA00022833"/>
    </source>
</evidence>
<dbReference type="PANTHER" id="PTHR46095">
    <property type="entry name" value="ZINC FINGER PROTEIN 593"/>
    <property type="match status" value="1"/>
</dbReference>
<dbReference type="InterPro" id="IPR022755">
    <property type="entry name" value="Znf_C2H2_jaz"/>
</dbReference>
<organism evidence="13 14">
    <name type="scientific">Helobdella robusta</name>
    <name type="common">Californian leech</name>
    <dbReference type="NCBI Taxonomy" id="6412"/>
    <lineage>
        <taxon>Eukaryota</taxon>
        <taxon>Metazoa</taxon>
        <taxon>Spiralia</taxon>
        <taxon>Lophotrochozoa</taxon>
        <taxon>Annelida</taxon>
        <taxon>Clitellata</taxon>
        <taxon>Hirudinea</taxon>
        <taxon>Rhynchobdellida</taxon>
        <taxon>Glossiphoniidae</taxon>
        <taxon>Helobdella</taxon>
    </lineage>
</organism>
<keyword evidence="3" id="KW-0963">Cytoplasm</keyword>
<name>T1G091_HELRO</name>
<dbReference type="STRING" id="6412.T1G091"/>
<protein>
    <recommendedName>
        <fullName evidence="11">C2H2-type domain-containing protein</fullName>
    </recommendedName>
</protein>
<dbReference type="EnsemblMetazoa" id="HelroT70596">
    <property type="protein sequence ID" value="HelroP70596"/>
    <property type="gene ID" value="HelroG70596"/>
</dbReference>
<dbReference type="PANTHER" id="PTHR46095:SF1">
    <property type="entry name" value="ZINC FINGER PROTEIN 593"/>
    <property type="match status" value="1"/>
</dbReference>
<proteinExistence type="inferred from homology"/>
<dbReference type="Pfam" id="PF12171">
    <property type="entry name" value="zf-C2H2_jaz"/>
    <property type="match status" value="1"/>
</dbReference>
<accession>T1G091</accession>
<dbReference type="OrthoDB" id="24683at2759"/>
<feature type="domain" description="C2H2-type" evidence="11">
    <location>
        <begin position="62"/>
        <end position="84"/>
    </location>
</feature>
<dbReference type="InterPro" id="IPR003604">
    <property type="entry name" value="Matrin/U1-like-C_Znf_C2H2"/>
</dbReference>
<evidence type="ECO:0000256" key="8">
    <source>
        <dbReference type="ARBA" id="ARBA00023242"/>
    </source>
</evidence>
<keyword evidence="8" id="KW-0539">Nucleus</keyword>
<sequence length="140" mass="16183">MGRPQARKRHHKSCGPTKRRQRIKKCTKDLDQIHFDLKPVYSNLLNPTEKNEDLPGDGQHYCLYCARYFDSDDVLKIHLKTKAHKKRLKSLRVEPYSQKEAERAAGMGSFLGIKNAEIFTEPTKLDTNTTKKSEEPIDDV</sequence>
<keyword evidence="6" id="KW-0863">Zinc-finger</keyword>
<evidence type="ECO:0000313" key="13">
    <source>
        <dbReference type="EnsemblMetazoa" id="HelroP70596"/>
    </source>
</evidence>
<dbReference type="EMBL" id="AMQM01002263">
    <property type="status" value="NOT_ANNOTATED_CDS"/>
    <property type="molecule type" value="Genomic_DNA"/>
</dbReference>
<dbReference type="OMA" id="RKMETQP"/>
<feature type="region of interest" description="Disordered" evidence="10">
    <location>
        <begin position="1"/>
        <end position="23"/>
    </location>
</feature>
<dbReference type="InterPro" id="IPR036236">
    <property type="entry name" value="Znf_C2H2_sf"/>
</dbReference>
<evidence type="ECO:0000256" key="2">
    <source>
        <dbReference type="ARBA" id="ARBA00004496"/>
    </source>
</evidence>
<comment type="subcellular location">
    <subcellularLocation>
        <location evidence="2">Cytoplasm</location>
    </subcellularLocation>
    <subcellularLocation>
        <location evidence="1">Nucleus</location>
    </subcellularLocation>
</comment>
<evidence type="ECO:0000256" key="1">
    <source>
        <dbReference type="ARBA" id="ARBA00004123"/>
    </source>
</evidence>
<dbReference type="HOGENOM" id="CLU_117291_1_2_1"/>
<dbReference type="FunCoup" id="T1G091">
    <property type="interactions" value="360"/>
</dbReference>
<evidence type="ECO:0000256" key="10">
    <source>
        <dbReference type="SAM" id="MobiDB-lite"/>
    </source>
</evidence>
<evidence type="ECO:0000256" key="5">
    <source>
        <dbReference type="ARBA" id="ARBA00022723"/>
    </source>
</evidence>
<evidence type="ECO:0000259" key="11">
    <source>
        <dbReference type="PROSITE" id="PS00028"/>
    </source>
</evidence>
<dbReference type="Proteomes" id="UP000015101">
    <property type="component" value="Unassembled WGS sequence"/>
</dbReference>
<dbReference type="InterPro" id="IPR051879">
    <property type="entry name" value="C2H2-ZF_Maturation_Protein"/>
</dbReference>
<evidence type="ECO:0000313" key="14">
    <source>
        <dbReference type="Proteomes" id="UP000015101"/>
    </source>
</evidence>
<gene>
    <name evidence="13" type="primary">20214489</name>
    <name evidence="12" type="ORF">HELRODRAFT_70596</name>
</gene>
<dbReference type="GO" id="GO:0043021">
    <property type="term" value="F:ribonucleoprotein complex binding"/>
    <property type="evidence" value="ECO:0007669"/>
    <property type="project" value="UniProtKB-ARBA"/>
</dbReference>
<keyword evidence="7" id="KW-0862">Zinc</keyword>
<reference evidence="14" key="1">
    <citation type="submission" date="2012-12" db="EMBL/GenBank/DDBJ databases">
        <authorList>
            <person name="Hellsten U."/>
            <person name="Grimwood J."/>
            <person name="Chapman J.A."/>
            <person name="Shapiro H."/>
            <person name="Aerts A."/>
            <person name="Otillar R.P."/>
            <person name="Terry A.Y."/>
            <person name="Boore J.L."/>
            <person name="Simakov O."/>
            <person name="Marletaz F."/>
            <person name="Cho S.-J."/>
            <person name="Edsinger-Gonzales E."/>
            <person name="Havlak P."/>
            <person name="Kuo D.-H."/>
            <person name="Larsson T."/>
            <person name="Lv J."/>
            <person name="Arendt D."/>
            <person name="Savage R."/>
            <person name="Osoegawa K."/>
            <person name="de Jong P."/>
            <person name="Lindberg D.R."/>
            <person name="Seaver E.C."/>
            <person name="Weisblat D.A."/>
            <person name="Putnam N.H."/>
            <person name="Grigoriev I.V."/>
            <person name="Rokhsar D.S."/>
        </authorList>
    </citation>
    <scope>NUCLEOTIDE SEQUENCE</scope>
</reference>
<dbReference type="eggNOG" id="KOG3408">
    <property type="taxonomic scope" value="Eukaryota"/>
</dbReference>
<dbReference type="GO" id="GO:0008270">
    <property type="term" value="F:zinc ion binding"/>
    <property type="evidence" value="ECO:0007669"/>
    <property type="project" value="UniProtKB-KW"/>
</dbReference>
<evidence type="ECO:0000256" key="9">
    <source>
        <dbReference type="ARBA" id="ARBA00038064"/>
    </source>
</evidence>
<keyword evidence="5" id="KW-0479">Metal-binding</keyword>
<dbReference type="PROSITE" id="PS00028">
    <property type="entry name" value="ZINC_FINGER_C2H2_1"/>
    <property type="match status" value="1"/>
</dbReference>
<evidence type="ECO:0000256" key="4">
    <source>
        <dbReference type="ARBA" id="ARBA00022517"/>
    </source>
</evidence>
<dbReference type="GeneID" id="20214489"/>
<evidence type="ECO:0000256" key="6">
    <source>
        <dbReference type="ARBA" id="ARBA00022771"/>
    </source>
</evidence>
<dbReference type="GO" id="GO:0003676">
    <property type="term" value="F:nucleic acid binding"/>
    <property type="evidence" value="ECO:0007669"/>
    <property type="project" value="InterPro"/>
</dbReference>
<dbReference type="SMART" id="SM00451">
    <property type="entry name" value="ZnF_U1"/>
    <property type="match status" value="1"/>
</dbReference>
<dbReference type="SUPFAM" id="SSF57667">
    <property type="entry name" value="beta-beta-alpha zinc fingers"/>
    <property type="match status" value="1"/>
</dbReference>
<dbReference type="RefSeq" id="XP_009031138.1">
    <property type="nucleotide sequence ID" value="XM_009032890.1"/>
</dbReference>
<keyword evidence="4" id="KW-0690">Ribosome biogenesis</keyword>
<reference evidence="12 14" key="2">
    <citation type="journal article" date="2013" name="Nature">
        <title>Insights into bilaterian evolution from three spiralian genomes.</title>
        <authorList>
            <person name="Simakov O."/>
            <person name="Marletaz F."/>
            <person name="Cho S.J."/>
            <person name="Edsinger-Gonzales E."/>
            <person name="Havlak P."/>
            <person name="Hellsten U."/>
            <person name="Kuo D.H."/>
            <person name="Larsson T."/>
            <person name="Lv J."/>
            <person name="Arendt D."/>
            <person name="Savage R."/>
            <person name="Osoegawa K."/>
            <person name="de Jong P."/>
            <person name="Grimwood J."/>
            <person name="Chapman J.A."/>
            <person name="Shapiro H."/>
            <person name="Aerts A."/>
            <person name="Otillar R.P."/>
            <person name="Terry A.Y."/>
            <person name="Boore J.L."/>
            <person name="Grigoriev I.V."/>
            <person name="Lindberg D.R."/>
            <person name="Seaver E.C."/>
            <person name="Weisblat D.A."/>
            <person name="Putnam N.H."/>
            <person name="Rokhsar D.S."/>
        </authorList>
    </citation>
    <scope>NUCLEOTIDE SEQUENCE</scope>
</reference>
<evidence type="ECO:0000313" key="12">
    <source>
        <dbReference type="EMBL" id="ESN90473.1"/>
    </source>
</evidence>
<dbReference type="AlphaFoldDB" id="T1G091"/>
<comment type="similarity">
    <text evidence="9">Belongs to the ZNF593/BUD20 C2H2-type zinc-finger protein family.</text>
</comment>
<dbReference type="InParanoid" id="T1G091"/>
<dbReference type="EMBL" id="KB097753">
    <property type="protein sequence ID" value="ESN90473.1"/>
    <property type="molecule type" value="Genomic_DNA"/>
</dbReference>
<dbReference type="GO" id="GO:0005634">
    <property type="term" value="C:nucleus"/>
    <property type="evidence" value="ECO:0007669"/>
    <property type="project" value="UniProtKB-SubCell"/>
</dbReference>